<name>A0A5N5GRK1_9ROSA</name>
<dbReference type="AlphaFoldDB" id="A0A5N5GRK1"/>
<accession>A0A5N5GRK1</accession>
<evidence type="ECO:0000313" key="2">
    <source>
        <dbReference type="Proteomes" id="UP000327157"/>
    </source>
</evidence>
<keyword evidence="2" id="KW-1185">Reference proteome</keyword>
<gene>
    <name evidence="1" type="ORF">D8674_013192</name>
</gene>
<dbReference type="OrthoDB" id="769821at2759"/>
<evidence type="ECO:0000313" key="1">
    <source>
        <dbReference type="EMBL" id="KAB2617323.1"/>
    </source>
</evidence>
<dbReference type="EMBL" id="SMOL01000401">
    <property type="protein sequence ID" value="KAB2617323.1"/>
    <property type="molecule type" value="Genomic_DNA"/>
</dbReference>
<comment type="caution">
    <text evidence="1">The sequence shown here is derived from an EMBL/GenBank/DDBJ whole genome shotgun (WGS) entry which is preliminary data.</text>
</comment>
<reference evidence="2" key="2">
    <citation type="submission" date="2019-10" db="EMBL/GenBank/DDBJ databases">
        <title>A de novo genome assembly of a pear dwarfing rootstock.</title>
        <authorList>
            <person name="Wang F."/>
            <person name="Wang J."/>
            <person name="Li S."/>
            <person name="Zhang Y."/>
            <person name="Fang M."/>
            <person name="Ma L."/>
            <person name="Zhao Y."/>
            <person name="Jiang S."/>
        </authorList>
    </citation>
    <scope>NUCLEOTIDE SEQUENCE [LARGE SCALE GENOMIC DNA]</scope>
</reference>
<dbReference type="Proteomes" id="UP000327157">
    <property type="component" value="Chromosome 15"/>
</dbReference>
<reference evidence="1 2" key="1">
    <citation type="submission" date="2019-09" db="EMBL/GenBank/DDBJ databases">
        <authorList>
            <person name="Ou C."/>
        </authorList>
    </citation>
    <scope>NUCLEOTIDE SEQUENCE [LARGE SCALE GENOMIC DNA]</scope>
    <source>
        <strain evidence="1">S2</strain>
        <tissue evidence="1">Leaf</tissue>
    </source>
</reference>
<proteinExistence type="predicted"/>
<reference evidence="1 2" key="3">
    <citation type="submission" date="2019-11" db="EMBL/GenBank/DDBJ databases">
        <title>A de novo genome assembly of a pear dwarfing rootstock.</title>
        <authorList>
            <person name="Wang F."/>
            <person name="Wang J."/>
            <person name="Li S."/>
            <person name="Zhang Y."/>
            <person name="Fang M."/>
            <person name="Ma L."/>
            <person name="Zhao Y."/>
            <person name="Jiang S."/>
        </authorList>
    </citation>
    <scope>NUCLEOTIDE SEQUENCE [LARGE SCALE GENOMIC DNA]</scope>
    <source>
        <strain evidence="1">S2</strain>
        <tissue evidence="1">Leaf</tissue>
    </source>
</reference>
<protein>
    <submittedName>
        <fullName evidence="1">Uncharacterized protein</fullName>
    </submittedName>
</protein>
<organism evidence="1 2">
    <name type="scientific">Pyrus ussuriensis x Pyrus communis</name>
    <dbReference type="NCBI Taxonomy" id="2448454"/>
    <lineage>
        <taxon>Eukaryota</taxon>
        <taxon>Viridiplantae</taxon>
        <taxon>Streptophyta</taxon>
        <taxon>Embryophyta</taxon>
        <taxon>Tracheophyta</taxon>
        <taxon>Spermatophyta</taxon>
        <taxon>Magnoliopsida</taxon>
        <taxon>eudicotyledons</taxon>
        <taxon>Gunneridae</taxon>
        <taxon>Pentapetalae</taxon>
        <taxon>rosids</taxon>
        <taxon>fabids</taxon>
        <taxon>Rosales</taxon>
        <taxon>Rosaceae</taxon>
        <taxon>Amygdaloideae</taxon>
        <taxon>Maleae</taxon>
        <taxon>Pyrus</taxon>
    </lineage>
</organism>
<sequence length="85" mass="9290">MVYIGGSDEEERVEVKSMAMGSERAKPLHNFNLPWYLKCGNQKHLWCQKESSDASGSGGEGSGSSSAVMTRVGMVFGLWDFRDAA</sequence>